<reference evidence="3 4" key="1">
    <citation type="submission" date="2023-01" db="EMBL/GenBank/DDBJ databases">
        <title>Psychrosphaera sp. nov., isolated from marine algae.</title>
        <authorList>
            <person name="Bayburt H."/>
            <person name="Choi B.J."/>
            <person name="Kim J.M."/>
            <person name="Choi D.G."/>
            <person name="Jeon C.O."/>
        </authorList>
    </citation>
    <scope>NUCLEOTIDE SEQUENCE [LARGE SCALE GENOMIC DNA]</scope>
    <source>
        <strain evidence="3 4">G1-22</strain>
    </source>
</reference>
<feature type="domain" description="Tll0287-like" evidence="2">
    <location>
        <begin position="66"/>
        <end position="185"/>
    </location>
</feature>
<name>A0ABT5FA93_9GAMM</name>
<evidence type="ECO:0000256" key="1">
    <source>
        <dbReference type="SAM" id="SignalP"/>
    </source>
</evidence>
<feature type="chain" id="PRO_5045879494" evidence="1">
    <location>
        <begin position="21"/>
        <end position="195"/>
    </location>
</feature>
<feature type="signal peptide" evidence="1">
    <location>
        <begin position="1"/>
        <end position="20"/>
    </location>
</feature>
<dbReference type="Proteomes" id="UP001528411">
    <property type="component" value="Unassembled WGS sequence"/>
</dbReference>
<dbReference type="EMBL" id="JAQOMS010000002">
    <property type="protein sequence ID" value="MDC2888453.1"/>
    <property type="molecule type" value="Genomic_DNA"/>
</dbReference>
<evidence type="ECO:0000313" key="3">
    <source>
        <dbReference type="EMBL" id="MDC2888453.1"/>
    </source>
</evidence>
<keyword evidence="1" id="KW-0732">Signal</keyword>
<dbReference type="Pfam" id="PF11845">
    <property type="entry name" value="Tll0287-like"/>
    <property type="match status" value="1"/>
</dbReference>
<dbReference type="RefSeq" id="WP_272180069.1">
    <property type="nucleotide sequence ID" value="NZ_JAQOMS010000002.1"/>
</dbReference>
<sequence length="195" mass="21561">MTKRIFILGVSSLVAISAYAAQVETSKLKQLADIKITAYNHQLRTTLQSTIDLGTLKRSVKGCESIAQNMLVQNGTGGWDLERTSLKFRNPDNKPDAWEANQLKQFQKAYDNGKPISQLSVERLTSVGPKKVVYKYMKAIEAEPVCLNCHGSNMLDTVNENLALNYPNDKAIGYKAGDLMGAFVLKKSSALDNFI</sequence>
<keyword evidence="4" id="KW-1185">Reference proteome</keyword>
<gene>
    <name evidence="3" type="ORF">PN838_06395</name>
</gene>
<proteinExistence type="predicted"/>
<evidence type="ECO:0000313" key="4">
    <source>
        <dbReference type="Proteomes" id="UP001528411"/>
    </source>
</evidence>
<evidence type="ECO:0000259" key="2">
    <source>
        <dbReference type="Pfam" id="PF11845"/>
    </source>
</evidence>
<protein>
    <submittedName>
        <fullName evidence="3">DUF3365 domain-containing protein</fullName>
    </submittedName>
</protein>
<accession>A0ABT5FA93</accession>
<organism evidence="3 4">
    <name type="scientific">Psychrosphaera algicola</name>
    <dbReference type="NCBI Taxonomy" id="3023714"/>
    <lineage>
        <taxon>Bacteria</taxon>
        <taxon>Pseudomonadati</taxon>
        <taxon>Pseudomonadota</taxon>
        <taxon>Gammaproteobacteria</taxon>
        <taxon>Alteromonadales</taxon>
        <taxon>Pseudoalteromonadaceae</taxon>
        <taxon>Psychrosphaera</taxon>
    </lineage>
</organism>
<comment type="caution">
    <text evidence="3">The sequence shown here is derived from an EMBL/GenBank/DDBJ whole genome shotgun (WGS) entry which is preliminary data.</text>
</comment>
<dbReference type="InterPro" id="IPR021796">
    <property type="entry name" value="Tll0287-like_dom"/>
</dbReference>